<dbReference type="EnsemblPlants" id="AVESA.00010b.r2.5CG0883960.1">
    <property type="protein sequence ID" value="AVESA.00010b.r2.5CG0883960.1.CDS"/>
    <property type="gene ID" value="AVESA.00010b.r2.5CG0883960"/>
</dbReference>
<name>A0ACD5Y0N1_AVESA</name>
<reference evidence="1" key="2">
    <citation type="submission" date="2025-09" db="UniProtKB">
        <authorList>
            <consortium name="EnsemblPlants"/>
        </authorList>
    </citation>
    <scope>IDENTIFICATION</scope>
</reference>
<keyword evidence="2" id="KW-1185">Reference proteome</keyword>
<sequence length="1024" mass="116360">MAMVLDAFASYVVDLITQVGTEELQMLLGVSGEIDKMSEKLRNLKNFLADADRRHITDENVREWVGQLKRAMYEATDILDLCQLKAMERGPSTVDAGCFNPLLFCMRNPFHAHEIGTRIKALNQRLDIIKEGATAFSFINLQSYDDRQRSNLYGDSSRETSADLDRSGVVGEKIEEDTRALVAQIMHTGTEVNHSITVVAIVGVGGIGKTTLAQNVFNDEAIQDEFSKKIWLSVTQNFNEVELLRSVITEAGGQPAGNAKSALHRTLKDTLTGHKALIVMDDVWSDGAWERVLKIPLVNVVASGSRVLITTRDDSVARGMRATRPYHHIDKLGLDDAWSLLKKQVLSSEIEEDHINTLKDIGLKIIQKCGGLPLAVKVMGGLLRKRGELRRDWEQVLNNSKWRITEMPKELNYAVYLSYEDMPPYLKQCLLFCSLLPKSELFHMHHVVAMWISEGFVYGNSNDLETLGVNYYKELISRNLLEPVNQLYCGMHDVVRSFAHYMTKYEALVAHDADTDILTNLRSQKFLRFSMGTNRLQSGELEWRSLHEQQSLRTLISTIMIKMKPGDSLVTFPSLRTLHIKPADVAALDSLHRLKHLRYLALLNTDISVLSGNICKMKLLQFLDLEGCEKLVNLPDSIVKLSHLRVLYLPIMSMIPRGFRGLTSMRRLFGFRSHMDDGWCSLDELGPLSQLRYLELVQLENVSDASSAANARLGEKIHLINLFLRCTSRLGHDVLVNEKGVSDEEHQRIEKVFDELCPPSSVEWFLINGYFGHQLPSWLMSTSTTAFNNLKSLILRNLPCCTELPNRLCQLPCLEYFQMLGAPCIRCIGTGFLQAAADPFPWLKTMDLQEMEEWVEWEWEKNVQAMPRLEQLLLHTCKLRRIPPGLASNARSLKKLTLNGVQNLSYLGNFPSVVDLTVFGCPHLERITNLTKLHKLSITDCPKLKVLDRIPALERLFLADHAMEKLPEYMRDIKPRHLQLFCRLWLLTLIAAGQSGHEWVKFSHVENVKAYAPDGTNQRKWYVL</sequence>
<accession>A0ACD5Y0N1</accession>
<organism evidence="1 2">
    <name type="scientific">Avena sativa</name>
    <name type="common">Oat</name>
    <dbReference type="NCBI Taxonomy" id="4498"/>
    <lineage>
        <taxon>Eukaryota</taxon>
        <taxon>Viridiplantae</taxon>
        <taxon>Streptophyta</taxon>
        <taxon>Embryophyta</taxon>
        <taxon>Tracheophyta</taxon>
        <taxon>Spermatophyta</taxon>
        <taxon>Magnoliopsida</taxon>
        <taxon>Liliopsida</taxon>
        <taxon>Poales</taxon>
        <taxon>Poaceae</taxon>
        <taxon>BOP clade</taxon>
        <taxon>Pooideae</taxon>
        <taxon>Poodae</taxon>
        <taxon>Poeae</taxon>
        <taxon>Poeae Chloroplast Group 1 (Aveneae type)</taxon>
        <taxon>Aveninae</taxon>
        <taxon>Avena</taxon>
    </lineage>
</organism>
<dbReference type="Proteomes" id="UP001732700">
    <property type="component" value="Chromosome 5C"/>
</dbReference>
<protein>
    <submittedName>
        <fullName evidence="1">Uncharacterized protein</fullName>
    </submittedName>
</protein>
<reference evidence="1" key="1">
    <citation type="submission" date="2021-05" db="EMBL/GenBank/DDBJ databases">
        <authorList>
            <person name="Scholz U."/>
            <person name="Mascher M."/>
            <person name="Fiebig A."/>
        </authorList>
    </citation>
    <scope>NUCLEOTIDE SEQUENCE [LARGE SCALE GENOMIC DNA]</scope>
</reference>
<evidence type="ECO:0000313" key="1">
    <source>
        <dbReference type="EnsemblPlants" id="AVESA.00010b.r2.5CG0883960.1.CDS"/>
    </source>
</evidence>
<proteinExistence type="predicted"/>
<evidence type="ECO:0000313" key="2">
    <source>
        <dbReference type="Proteomes" id="UP001732700"/>
    </source>
</evidence>